<reference evidence="2 3" key="1">
    <citation type="submission" date="2018-01" db="EMBL/GenBank/DDBJ databases">
        <title>The draft genome of Hanstruepera neustonica JCM19743.</title>
        <authorList>
            <person name="He R.-H."/>
            <person name="Du Z.-J."/>
        </authorList>
    </citation>
    <scope>NUCLEOTIDE SEQUENCE [LARGE SCALE GENOMIC DNA]</scope>
    <source>
        <strain evidence="2 3">JCM19743</strain>
    </source>
</reference>
<organism evidence="2 3">
    <name type="scientific">Hanstruepera neustonica</name>
    <dbReference type="NCBI Taxonomy" id="1445657"/>
    <lineage>
        <taxon>Bacteria</taxon>
        <taxon>Pseudomonadati</taxon>
        <taxon>Bacteroidota</taxon>
        <taxon>Flavobacteriia</taxon>
        <taxon>Flavobacteriales</taxon>
        <taxon>Flavobacteriaceae</taxon>
        <taxon>Hanstruepera</taxon>
    </lineage>
</organism>
<name>A0A2K1DWQ3_9FLAO</name>
<evidence type="ECO:0000256" key="1">
    <source>
        <dbReference type="SAM" id="SignalP"/>
    </source>
</evidence>
<protein>
    <submittedName>
        <fullName evidence="2">Sensor of ECF-type sigma factor</fullName>
    </submittedName>
</protein>
<feature type="signal peptide" evidence="1">
    <location>
        <begin position="1"/>
        <end position="19"/>
    </location>
</feature>
<keyword evidence="1" id="KW-0732">Signal</keyword>
<dbReference type="OrthoDB" id="675330at2"/>
<evidence type="ECO:0000313" key="2">
    <source>
        <dbReference type="EMBL" id="PNQ72454.1"/>
    </source>
</evidence>
<evidence type="ECO:0000313" key="3">
    <source>
        <dbReference type="Proteomes" id="UP000236641"/>
    </source>
</evidence>
<dbReference type="Proteomes" id="UP000236641">
    <property type="component" value="Unassembled WGS sequence"/>
</dbReference>
<keyword evidence="3" id="KW-1185">Reference proteome</keyword>
<feature type="chain" id="PRO_5014370572" evidence="1">
    <location>
        <begin position="20"/>
        <end position="149"/>
    </location>
</feature>
<dbReference type="EMBL" id="POWF01000008">
    <property type="protein sequence ID" value="PNQ72454.1"/>
    <property type="molecule type" value="Genomic_DNA"/>
</dbReference>
<sequence>MKQLLLILISLAFGVNTFAQDRMDRNDKIKALKVAYITDELDLTKAEAEKFWPIYNTFEEQMHDLRKQSFEDRKQLDFDNLTEAQAQELIQKFKLSNSKKNELYNKYVSDLQKVISSKKIVMLKKVEDDFKRKMFEEFKKRRHEKKDRP</sequence>
<gene>
    <name evidence="2" type="ORF">C1T31_11720</name>
</gene>
<accession>A0A2K1DWQ3</accession>
<dbReference type="RefSeq" id="WP_103052698.1">
    <property type="nucleotide sequence ID" value="NZ_POWF01000008.1"/>
</dbReference>
<dbReference type="AlphaFoldDB" id="A0A2K1DWQ3"/>
<proteinExistence type="predicted"/>
<comment type="caution">
    <text evidence="2">The sequence shown here is derived from an EMBL/GenBank/DDBJ whole genome shotgun (WGS) entry which is preliminary data.</text>
</comment>